<organism evidence="1 2">
    <name type="scientific">Eisenbergiella tayi</name>
    <dbReference type="NCBI Taxonomy" id="1432052"/>
    <lineage>
        <taxon>Bacteria</taxon>
        <taxon>Bacillati</taxon>
        <taxon>Bacillota</taxon>
        <taxon>Clostridia</taxon>
        <taxon>Lachnospirales</taxon>
        <taxon>Lachnospiraceae</taxon>
        <taxon>Eisenbergiella</taxon>
    </lineage>
</organism>
<protein>
    <submittedName>
        <fullName evidence="1">Uncharacterized protein</fullName>
    </submittedName>
</protein>
<dbReference type="EMBL" id="MCGH01000005">
    <property type="protein sequence ID" value="ODM02050.1"/>
    <property type="molecule type" value="Genomic_DNA"/>
</dbReference>
<sequence>MFFEKSLVKLSVGVGAPELLVFGLLSRGGFPARRMCIPCAGTLSLCQKRSGTKIAKDAI</sequence>
<dbReference type="AlphaFoldDB" id="A0A1E2ZZY0"/>
<dbReference type="Proteomes" id="UP000094067">
    <property type="component" value="Unassembled WGS sequence"/>
</dbReference>
<reference evidence="1 2" key="1">
    <citation type="submission" date="2016-07" db="EMBL/GenBank/DDBJ databases">
        <title>Characterization of isolates of Eisenbergiella tayi derived from blood cultures, using whole genome sequencing.</title>
        <authorList>
            <person name="Burdz T."/>
            <person name="Wiebe D."/>
            <person name="Huynh C."/>
            <person name="Bernard K."/>
        </authorList>
    </citation>
    <scope>NUCLEOTIDE SEQUENCE [LARGE SCALE GENOMIC DNA]</scope>
    <source>
        <strain evidence="1 2">NML 110608</strain>
    </source>
</reference>
<accession>A0A1E2ZZY0</accession>
<comment type="caution">
    <text evidence="1">The sequence shown here is derived from an EMBL/GenBank/DDBJ whole genome shotgun (WGS) entry which is preliminary data.</text>
</comment>
<name>A0A1E2ZZY0_9FIRM</name>
<evidence type="ECO:0000313" key="1">
    <source>
        <dbReference type="EMBL" id="ODM02050.1"/>
    </source>
</evidence>
<proteinExistence type="predicted"/>
<evidence type="ECO:0000313" key="2">
    <source>
        <dbReference type="Proteomes" id="UP000094067"/>
    </source>
</evidence>
<gene>
    <name evidence="1" type="ORF">BEI61_06049</name>
</gene>